<evidence type="ECO:0000313" key="14">
    <source>
        <dbReference type="EnsemblMetazoa" id="CPIJ011904-PA"/>
    </source>
</evidence>
<sequence length="531" mass="59250">MNFEFIVDIFALCLSCRFINSYNTLSNRDELITKSKYLEEEEAKRKAAEEAEQTGLISGTSSSNSGNSADSSDNIGGSVASGSGSSAIASDRTSGGAAGDELLQQDQEDPDDESSAQDDDVFYDSDGGEKEEENCKPCPVVKPTFMCGSDNRTYSSLCRLEYHNCIHGSLVKVNCKGFCPCKDWQHCLGSLYLQARGGFPKGKREGKRSEHNQQASIINSCPREPGAVCQEELAGTDCQMEKFSVIFFNYFFKCQRRKRIVTLTTSTRSTPSLRRTSSTTTSTTSTSSTRPTRARPNLRHFISVLDNVVNLSKPTKLGYPTKSIECKPQQLTAIGNRLLDWFSVIMVDSKKRRQHQQQKNKVHFPAACKLEARWMFGHLDLNNDGELSAQELYDLEHDQNERCIKPFIDTCDLDQDNTIDPREWCRCFEKTDRPCAAVRRRLGNDLSGSGYAPDCDSQGFYKPTQCHQAVGVCWCVDEHGVEFANTRTRGKPNCDEIINNASTLNTDDEDAEDSEDDDDSQEGSADRLLVF</sequence>
<keyword evidence="7" id="KW-0325">Glycoprotein</keyword>
<dbReference type="KEGG" id="cqu:CpipJ_CPIJ011904"/>
<dbReference type="Proteomes" id="UP000002320">
    <property type="component" value="Unassembled WGS sequence"/>
</dbReference>
<dbReference type="Gene3D" id="4.10.800.10">
    <property type="entry name" value="Thyroglobulin type-1"/>
    <property type="match status" value="1"/>
</dbReference>
<dbReference type="PROSITE" id="PS00018">
    <property type="entry name" value="EF_HAND_1"/>
    <property type="match status" value="1"/>
</dbReference>
<evidence type="ECO:0000256" key="6">
    <source>
        <dbReference type="ARBA" id="ARBA00023157"/>
    </source>
</evidence>
<dbReference type="Pfam" id="PF00086">
    <property type="entry name" value="Thyroglobulin_1"/>
    <property type="match status" value="1"/>
</dbReference>
<dbReference type="SUPFAM" id="SSF47473">
    <property type="entry name" value="EF-hand"/>
    <property type="match status" value="1"/>
</dbReference>
<dbReference type="FunFam" id="1.10.238.10:FF:000246">
    <property type="entry name" value="Uncharacterized protein, isoform C"/>
    <property type="match status" value="1"/>
</dbReference>
<dbReference type="eggNOG" id="KOG3555">
    <property type="taxonomic scope" value="Eukaryota"/>
</dbReference>
<dbReference type="GO" id="GO:0005615">
    <property type="term" value="C:extracellular space"/>
    <property type="evidence" value="ECO:0007669"/>
    <property type="project" value="TreeGrafter"/>
</dbReference>
<evidence type="ECO:0000256" key="8">
    <source>
        <dbReference type="ARBA" id="ARBA00023207"/>
    </source>
</evidence>
<dbReference type="PROSITE" id="PS51465">
    <property type="entry name" value="KAZAL_2"/>
    <property type="match status" value="1"/>
</dbReference>
<feature type="compositionally biased region" description="Acidic residues" evidence="10">
    <location>
        <begin position="506"/>
        <end position="521"/>
    </location>
</feature>
<dbReference type="GO" id="GO:0005518">
    <property type="term" value="F:collagen binding"/>
    <property type="evidence" value="ECO:0007669"/>
    <property type="project" value="TreeGrafter"/>
</dbReference>
<dbReference type="PANTHER" id="PTHR13866:SF30">
    <property type="match status" value="1"/>
</dbReference>
<dbReference type="EMBL" id="DS232165">
    <property type="protein sequence ID" value="EDS36511.1"/>
    <property type="molecule type" value="Genomic_DNA"/>
</dbReference>
<dbReference type="SMART" id="SM00211">
    <property type="entry name" value="TY"/>
    <property type="match status" value="1"/>
</dbReference>
<dbReference type="InterPro" id="IPR019577">
    <property type="entry name" value="SPARC/Testican_Ca-bd-dom"/>
</dbReference>
<feature type="domain" description="Thyroglobulin type-1" evidence="11">
    <location>
        <begin position="432"/>
        <end position="494"/>
    </location>
</feature>
<dbReference type="InterPro" id="IPR002350">
    <property type="entry name" value="Kazal_dom"/>
</dbReference>
<reference evidence="13" key="1">
    <citation type="submission" date="2007-03" db="EMBL/GenBank/DDBJ databases">
        <title>Annotation of Culex pipiens quinquefasciatus.</title>
        <authorList>
            <consortium name="The Broad Institute Genome Sequencing Platform"/>
            <person name="Atkinson P.W."/>
            <person name="Hemingway J."/>
            <person name="Christensen B.M."/>
            <person name="Higgs S."/>
            <person name="Kodira C."/>
            <person name="Hannick L."/>
            <person name="Megy K."/>
            <person name="O'Leary S."/>
            <person name="Pearson M."/>
            <person name="Haas B.J."/>
            <person name="Mauceli E."/>
            <person name="Wortman J.R."/>
            <person name="Lee N.H."/>
            <person name="Guigo R."/>
            <person name="Stanke M."/>
            <person name="Alvarado L."/>
            <person name="Amedeo P."/>
            <person name="Antoine C.H."/>
            <person name="Arensburger P."/>
            <person name="Bidwell S.L."/>
            <person name="Crawford M."/>
            <person name="Camaro F."/>
            <person name="Devon K."/>
            <person name="Engels R."/>
            <person name="Hammond M."/>
            <person name="Howarth C."/>
            <person name="Koehrsen M."/>
            <person name="Lawson D."/>
            <person name="Montgomery P."/>
            <person name="Nene V."/>
            <person name="Nusbaum C."/>
            <person name="Puiu D."/>
            <person name="Romero-Severson J."/>
            <person name="Severson D.W."/>
            <person name="Shumway M."/>
            <person name="Sisk P."/>
            <person name="Stolte C."/>
            <person name="Zeng Q."/>
            <person name="Eisenstadt E."/>
            <person name="Fraser-Liggett C."/>
            <person name="Strausberg R."/>
            <person name="Galagan J."/>
            <person name="Birren B."/>
            <person name="Collins F.H."/>
        </authorList>
    </citation>
    <scope>NUCLEOTIDE SEQUENCE [LARGE SCALE GENOMIC DNA]</scope>
    <source>
        <strain evidence="13">JHB</strain>
    </source>
</reference>
<accession>B0WXI1</accession>
<dbReference type="Gene3D" id="3.30.60.30">
    <property type="match status" value="1"/>
</dbReference>
<evidence type="ECO:0000256" key="10">
    <source>
        <dbReference type="SAM" id="MobiDB-lite"/>
    </source>
</evidence>
<dbReference type="PROSITE" id="PS00484">
    <property type="entry name" value="THYROGLOBULIN_1_1"/>
    <property type="match status" value="1"/>
</dbReference>
<feature type="region of interest" description="Disordered" evidence="10">
    <location>
        <begin position="502"/>
        <end position="531"/>
    </location>
</feature>
<evidence type="ECO:0000256" key="3">
    <source>
        <dbReference type="ARBA" id="ARBA00022729"/>
    </source>
</evidence>
<keyword evidence="3" id="KW-0732">Signal</keyword>
<evidence type="ECO:0000256" key="5">
    <source>
        <dbReference type="ARBA" id="ARBA00022974"/>
    </source>
</evidence>
<dbReference type="InterPro" id="IPR002048">
    <property type="entry name" value="EF_hand_dom"/>
</dbReference>
<organism>
    <name type="scientific">Culex quinquefasciatus</name>
    <name type="common">Southern house mosquito</name>
    <name type="synonym">Culex pungens</name>
    <dbReference type="NCBI Taxonomy" id="7176"/>
    <lineage>
        <taxon>Eukaryota</taxon>
        <taxon>Metazoa</taxon>
        <taxon>Ecdysozoa</taxon>
        <taxon>Arthropoda</taxon>
        <taxon>Hexapoda</taxon>
        <taxon>Insecta</taxon>
        <taxon>Pterygota</taxon>
        <taxon>Neoptera</taxon>
        <taxon>Endopterygota</taxon>
        <taxon>Diptera</taxon>
        <taxon>Nematocera</taxon>
        <taxon>Culicoidea</taxon>
        <taxon>Culicidae</taxon>
        <taxon>Culicinae</taxon>
        <taxon>Culicini</taxon>
        <taxon>Culex</taxon>
        <taxon>Culex</taxon>
    </lineage>
</organism>
<evidence type="ECO:0000256" key="4">
    <source>
        <dbReference type="ARBA" id="ARBA00022837"/>
    </source>
</evidence>
<keyword evidence="6 9" id="KW-1015">Disulfide bond</keyword>
<dbReference type="GO" id="GO:0005509">
    <property type="term" value="F:calcium ion binding"/>
    <property type="evidence" value="ECO:0007669"/>
    <property type="project" value="InterPro"/>
</dbReference>
<dbReference type="Pfam" id="PF10591">
    <property type="entry name" value="SPARC_Ca_bdg"/>
    <property type="match status" value="1"/>
</dbReference>
<feature type="disulfide bond" evidence="9">
    <location>
        <begin position="466"/>
        <end position="473"/>
    </location>
</feature>
<evidence type="ECO:0000256" key="1">
    <source>
        <dbReference type="ARBA" id="ARBA00004613"/>
    </source>
</evidence>
<dbReference type="Gene3D" id="1.10.238.10">
    <property type="entry name" value="EF-hand"/>
    <property type="match status" value="1"/>
</dbReference>
<dbReference type="CDD" id="cd00104">
    <property type="entry name" value="KAZAL_FS"/>
    <property type="match status" value="1"/>
</dbReference>
<gene>
    <name evidence="14" type="primary">6044618</name>
    <name evidence="13" type="ORF">CpipJ_CPIJ011904</name>
</gene>
<comment type="caution">
    <text evidence="9">Lacks conserved residue(s) required for the propagation of feature annotation.</text>
</comment>
<feature type="domain" description="Kazal-like" evidence="12">
    <location>
        <begin position="129"/>
        <end position="183"/>
    </location>
</feature>
<dbReference type="InterPro" id="IPR000716">
    <property type="entry name" value="Thyroglobulin_1"/>
</dbReference>
<dbReference type="FunCoup" id="B0WXI1">
    <property type="interactions" value="146"/>
</dbReference>
<evidence type="ECO:0000256" key="7">
    <source>
        <dbReference type="ARBA" id="ARBA00023180"/>
    </source>
</evidence>
<dbReference type="VEuPathDB" id="VectorBase:CQUJHB007623"/>
<dbReference type="EnsemblMetazoa" id="CPIJ011904-RA">
    <property type="protein sequence ID" value="CPIJ011904-PA"/>
    <property type="gene ID" value="CPIJ011904"/>
</dbReference>
<comment type="subcellular location">
    <subcellularLocation>
        <location evidence="1">Secreted</location>
    </subcellularLocation>
</comment>
<reference evidence="14" key="2">
    <citation type="submission" date="2020-05" db="UniProtKB">
        <authorList>
            <consortium name="EnsemblMetazoa"/>
        </authorList>
    </citation>
    <scope>IDENTIFICATION</scope>
    <source>
        <strain evidence="14">JHB</strain>
    </source>
</reference>
<dbReference type="InParanoid" id="B0WXI1"/>
<dbReference type="OrthoDB" id="8875634at2759"/>
<feature type="region of interest" description="Disordered" evidence="10">
    <location>
        <begin position="40"/>
        <end position="135"/>
    </location>
</feature>
<dbReference type="CDD" id="cd00191">
    <property type="entry name" value="TY"/>
    <property type="match status" value="1"/>
</dbReference>
<dbReference type="VEuPathDB" id="VectorBase:CPIJ011904"/>
<dbReference type="HOGENOM" id="CLU_027229_0_0_1"/>
<dbReference type="SMART" id="SM00054">
    <property type="entry name" value="EFh"/>
    <property type="match status" value="2"/>
</dbReference>
<evidence type="ECO:0000259" key="12">
    <source>
        <dbReference type="PROSITE" id="PS51465"/>
    </source>
</evidence>
<dbReference type="InterPro" id="IPR036857">
    <property type="entry name" value="Thyroglobulin_1_sf"/>
</dbReference>
<name>B0WXI1_CULQU</name>
<proteinExistence type="predicted"/>
<dbReference type="CDD" id="cd16232">
    <property type="entry name" value="EFh_SPARC_TICN"/>
    <property type="match status" value="1"/>
</dbReference>
<dbReference type="GO" id="GO:0050840">
    <property type="term" value="F:extracellular matrix binding"/>
    <property type="evidence" value="ECO:0007669"/>
    <property type="project" value="TreeGrafter"/>
</dbReference>
<evidence type="ECO:0000313" key="15">
    <source>
        <dbReference type="Proteomes" id="UP000002320"/>
    </source>
</evidence>
<feature type="compositionally biased region" description="Acidic residues" evidence="10">
    <location>
        <begin position="106"/>
        <end position="123"/>
    </location>
</feature>
<keyword evidence="2" id="KW-0964">Secreted</keyword>
<dbReference type="MEROPS" id="I31.954"/>
<dbReference type="SUPFAM" id="SSF100895">
    <property type="entry name" value="Kazal-type serine protease inhibitors"/>
    <property type="match status" value="1"/>
</dbReference>
<dbReference type="STRING" id="7176.B0WXI1"/>
<dbReference type="Pfam" id="PF07648">
    <property type="entry name" value="Kazal_2"/>
    <property type="match status" value="1"/>
</dbReference>
<feature type="region of interest" description="Disordered" evidence="10">
    <location>
        <begin position="265"/>
        <end position="295"/>
    </location>
</feature>
<evidence type="ECO:0000259" key="11">
    <source>
        <dbReference type="PROSITE" id="PS51162"/>
    </source>
</evidence>
<keyword evidence="15" id="KW-1185">Reference proteome</keyword>
<dbReference type="InterPro" id="IPR018247">
    <property type="entry name" value="EF_Hand_1_Ca_BS"/>
</dbReference>
<dbReference type="SUPFAM" id="SSF57610">
    <property type="entry name" value="Thyroglobulin type-1 domain"/>
    <property type="match status" value="1"/>
</dbReference>
<dbReference type="AlphaFoldDB" id="B0WXI1"/>
<dbReference type="InterPro" id="IPR036058">
    <property type="entry name" value="Kazal_dom_sf"/>
</dbReference>
<dbReference type="PANTHER" id="PTHR13866">
    <property type="entry name" value="SPARC OSTEONECTIN"/>
    <property type="match status" value="1"/>
</dbReference>
<keyword evidence="4" id="KW-0106">Calcium</keyword>
<feature type="compositionally biased region" description="Low complexity" evidence="10">
    <location>
        <begin position="54"/>
        <end position="90"/>
    </location>
</feature>
<evidence type="ECO:0000313" key="13">
    <source>
        <dbReference type="EMBL" id="EDS36511.1"/>
    </source>
</evidence>
<keyword evidence="8" id="KW-0357">Heparan sulfate</keyword>
<dbReference type="OMA" id="GFCPCKV"/>
<evidence type="ECO:0000256" key="9">
    <source>
        <dbReference type="PROSITE-ProRule" id="PRU00500"/>
    </source>
</evidence>
<dbReference type="SMART" id="SM00280">
    <property type="entry name" value="KAZAL"/>
    <property type="match status" value="1"/>
</dbReference>
<dbReference type="InterPro" id="IPR011992">
    <property type="entry name" value="EF-hand-dom_pair"/>
</dbReference>
<protein>
    <submittedName>
        <fullName evidence="13 14">Testican</fullName>
    </submittedName>
</protein>
<feature type="compositionally biased region" description="Low complexity" evidence="10">
    <location>
        <begin position="265"/>
        <end position="291"/>
    </location>
</feature>
<dbReference type="PROSITE" id="PS51162">
    <property type="entry name" value="THYROGLOBULIN_1_2"/>
    <property type="match status" value="1"/>
</dbReference>
<evidence type="ECO:0000256" key="2">
    <source>
        <dbReference type="ARBA" id="ARBA00022525"/>
    </source>
</evidence>
<keyword evidence="5" id="KW-0654">Proteoglycan</keyword>
<feature type="compositionally biased region" description="Basic and acidic residues" evidence="10">
    <location>
        <begin position="40"/>
        <end position="49"/>
    </location>
</feature>